<dbReference type="GO" id="GO:0003677">
    <property type="term" value="F:DNA binding"/>
    <property type="evidence" value="ECO:0007669"/>
    <property type="project" value="InterPro"/>
</dbReference>
<dbReference type="CDD" id="cd00093">
    <property type="entry name" value="HTH_XRE"/>
    <property type="match status" value="1"/>
</dbReference>
<dbReference type="InterPro" id="IPR010982">
    <property type="entry name" value="Lambda_DNA-bd_dom_sf"/>
</dbReference>
<organism evidence="2">
    <name type="scientific">marine sediment metagenome</name>
    <dbReference type="NCBI Taxonomy" id="412755"/>
    <lineage>
        <taxon>unclassified sequences</taxon>
        <taxon>metagenomes</taxon>
        <taxon>ecological metagenomes</taxon>
    </lineage>
</organism>
<dbReference type="Gene3D" id="1.10.260.40">
    <property type="entry name" value="lambda repressor-like DNA-binding domains"/>
    <property type="match status" value="1"/>
</dbReference>
<evidence type="ECO:0000313" key="3">
    <source>
        <dbReference type="EMBL" id="GAG66149.1"/>
    </source>
</evidence>
<dbReference type="EMBL" id="BART01002195">
    <property type="protein sequence ID" value="GAG57896.1"/>
    <property type="molecule type" value="Genomic_DNA"/>
</dbReference>
<dbReference type="AlphaFoldDB" id="X1ACU2"/>
<comment type="caution">
    <text evidence="2">The sequence shown here is derived from an EMBL/GenBank/DDBJ whole genome shotgun (WGS) entry which is preliminary data.</text>
</comment>
<reference evidence="2" key="1">
    <citation type="journal article" date="2014" name="Front. Microbiol.">
        <title>High frequency of phylogenetically diverse reductive dehalogenase-homologous genes in deep subseafloor sedimentary metagenomes.</title>
        <authorList>
            <person name="Kawai M."/>
            <person name="Futagami T."/>
            <person name="Toyoda A."/>
            <person name="Takaki Y."/>
            <person name="Nishi S."/>
            <person name="Hori S."/>
            <person name="Arai W."/>
            <person name="Tsubouchi T."/>
            <person name="Morono Y."/>
            <person name="Uchiyama I."/>
            <person name="Ito T."/>
            <person name="Fujiyama A."/>
            <person name="Inagaki F."/>
            <person name="Takami H."/>
        </authorList>
    </citation>
    <scope>NUCLEOTIDE SEQUENCE</scope>
    <source>
        <strain evidence="2">Expedition CK06-06</strain>
    </source>
</reference>
<evidence type="ECO:0000313" key="2">
    <source>
        <dbReference type="EMBL" id="GAG57896.1"/>
    </source>
</evidence>
<dbReference type="InterPro" id="IPR001387">
    <property type="entry name" value="Cro/C1-type_HTH"/>
</dbReference>
<dbReference type="Pfam" id="PF13443">
    <property type="entry name" value="HTH_26"/>
    <property type="match status" value="1"/>
</dbReference>
<dbReference type="PROSITE" id="PS50943">
    <property type="entry name" value="HTH_CROC1"/>
    <property type="match status" value="1"/>
</dbReference>
<dbReference type="SUPFAM" id="SSF47413">
    <property type="entry name" value="lambda repressor-like DNA-binding domains"/>
    <property type="match status" value="1"/>
</dbReference>
<feature type="domain" description="HTH cro/C1-type" evidence="1">
    <location>
        <begin position="41"/>
        <end position="89"/>
    </location>
</feature>
<accession>X1ACU2</accession>
<evidence type="ECO:0000259" key="1">
    <source>
        <dbReference type="PROSITE" id="PS50943"/>
    </source>
</evidence>
<sequence>MTKVIYYVIYLTKERNELTAFMVYNIKVGIKKDNLMNILARKNWNFTELARRIGYSSSMITLYLKGERIPTAKVRRRMLDALGCEWDDIFYTIESDKPQ</sequence>
<dbReference type="SMART" id="SM00530">
    <property type="entry name" value="HTH_XRE"/>
    <property type="match status" value="1"/>
</dbReference>
<proteinExistence type="predicted"/>
<name>X1ACU2_9ZZZZ</name>
<protein>
    <recommendedName>
        <fullName evidence="1">HTH cro/C1-type domain-containing protein</fullName>
    </recommendedName>
</protein>
<dbReference type="EMBL" id="BART01001292">
    <property type="protein sequence ID" value="GAG66149.1"/>
    <property type="molecule type" value="Genomic_DNA"/>
</dbReference>
<gene>
    <name evidence="3" type="ORF">S01H4_04719</name>
    <name evidence="2" type="ORF">S01H4_06908</name>
</gene>